<feature type="transmembrane region" description="Helical" evidence="9">
    <location>
        <begin position="343"/>
        <end position="360"/>
    </location>
</feature>
<name>A0A7G9L5E0_9SPHN</name>
<dbReference type="AlphaFoldDB" id="A0A7G9L5E0"/>
<organism evidence="11 12">
    <name type="scientific">Sphingomonas sabuli</name>
    <dbReference type="NCBI Taxonomy" id="2764186"/>
    <lineage>
        <taxon>Bacteria</taxon>
        <taxon>Pseudomonadati</taxon>
        <taxon>Pseudomonadota</taxon>
        <taxon>Alphaproteobacteria</taxon>
        <taxon>Sphingomonadales</taxon>
        <taxon>Sphingomonadaceae</taxon>
        <taxon>Sphingomonas</taxon>
    </lineage>
</organism>
<dbReference type="GO" id="GO:0006857">
    <property type="term" value="P:oligopeptide transport"/>
    <property type="evidence" value="ECO:0007669"/>
    <property type="project" value="InterPro"/>
</dbReference>
<keyword evidence="2" id="KW-0813">Transport</keyword>
<evidence type="ECO:0000259" key="10">
    <source>
        <dbReference type="PROSITE" id="PS50850"/>
    </source>
</evidence>
<dbReference type="InterPro" id="IPR020846">
    <property type="entry name" value="MFS_dom"/>
</dbReference>
<dbReference type="Pfam" id="PF00854">
    <property type="entry name" value="PTR2"/>
    <property type="match status" value="2"/>
</dbReference>
<keyword evidence="3" id="KW-1003">Cell membrane</keyword>
<sequence length="464" mass="50235">MSREAEIAELPHTPPPDAMPTGLRSHPRGLLVLSATELAERFSYYGMVGLLVLYMTKQLLLPGHAEHVLGLAELRRLFEWREPLSNQAFASLIYGWYAGLVYFTPLVGGWIADRWLGARRTVTLGALLMAGGHLAMSFDQTFLIALLLLICGSGCLKGNISAQVAPLYPVGDESRRARGFTIFSTGINIGAVAGPLVTGALAQAYGWHVGFACAALLMAVALFTYLGGQKHLRGKHDVQPHPNEADQRKLGHGDRLRLVAILLLILVNVPIAASYYQITNVGLVWLDRWATLDTPLGAVPATWFNSLDSFASIVVAAPLLALWAMQSRRGGEPDSLAKVMQGALINAAAPLILVAAILMAGEGQKVSAIWPMLYWIVTGIAFMYYWPLTLEIVAARSPEALRSRLMGAVFLALFAGNLLVGWVGSFYELMTPAAFFGLNAAIGFAGAIILFPLMGFMRRHLLGQ</sequence>
<evidence type="ECO:0000256" key="7">
    <source>
        <dbReference type="ARBA" id="ARBA00023136"/>
    </source>
</evidence>
<evidence type="ECO:0000256" key="8">
    <source>
        <dbReference type="SAM" id="MobiDB-lite"/>
    </source>
</evidence>
<evidence type="ECO:0000256" key="5">
    <source>
        <dbReference type="ARBA" id="ARBA00022856"/>
    </source>
</evidence>
<keyword evidence="4 9" id="KW-0812">Transmembrane</keyword>
<dbReference type="GO" id="GO:1904680">
    <property type="term" value="F:peptide transmembrane transporter activity"/>
    <property type="evidence" value="ECO:0007669"/>
    <property type="project" value="InterPro"/>
</dbReference>
<keyword evidence="7 9" id="KW-0472">Membrane</keyword>
<gene>
    <name evidence="11" type="ORF">H8M03_05835</name>
</gene>
<accession>A0A7G9L5E0</accession>
<dbReference type="InterPro" id="IPR050171">
    <property type="entry name" value="MFS_Transporters"/>
</dbReference>
<dbReference type="PROSITE" id="PS01022">
    <property type="entry name" value="PTR2_1"/>
    <property type="match status" value="1"/>
</dbReference>
<dbReference type="RefSeq" id="WP_187480793.1">
    <property type="nucleotide sequence ID" value="NZ_CP060697.1"/>
</dbReference>
<evidence type="ECO:0000256" key="4">
    <source>
        <dbReference type="ARBA" id="ARBA00022692"/>
    </source>
</evidence>
<evidence type="ECO:0000256" key="9">
    <source>
        <dbReference type="SAM" id="Phobius"/>
    </source>
</evidence>
<feature type="domain" description="Major facilitator superfamily (MFS) profile" evidence="10">
    <location>
        <begin position="42"/>
        <end position="458"/>
    </location>
</feature>
<dbReference type="PANTHER" id="PTHR23517">
    <property type="entry name" value="RESISTANCE PROTEIN MDTM, PUTATIVE-RELATED-RELATED"/>
    <property type="match status" value="1"/>
</dbReference>
<evidence type="ECO:0000256" key="2">
    <source>
        <dbReference type="ARBA" id="ARBA00022448"/>
    </source>
</evidence>
<dbReference type="Gene3D" id="1.20.1250.20">
    <property type="entry name" value="MFS general substrate transporter like domains"/>
    <property type="match status" value="2"/>
</dbReference>
<evidence type="ECO:0000256" key="6">
    <source>
        <dbReference type="ARBA" id="ARBA00022989"/>
    </source>
</evidence>
<dbReference type="CDD" id="cd17346">
    <property type="entry name" value="MFS_DtpA_like"/>
    <property type="match status" value="1"/>
</dbReference>
<keyword evidence="6 9" id="KW-1133">Transmembrane helix</keyword>
<dbReference type="GO" id="GO:0005886">
    <property type="term" value="C:plasma membrane"/>
    <property type="evidence" value="ECO:0007669"/>
    <property type="project" value="UniProtKB-SubCell"/>
</dbReference>
<feature type="region of interest" description="Disordered" evidence="8">
    <location>
        <begin position="1"/>
        <end position="22"/>
    </location>
</feature>
<dbReference type="EMBL" id="CP060697">
    <property type="protein sequence ID" value="QNM83839.1"/>
    <property type="molecule type" value="Genomic_DNA"/>
</dbReference>
<dbReference type="PANTHER" id="PTHR23517:SF15">
    <property type="entry name" value="PROTON-DEPENDENT OLIGOPEPTIDE FAMILY TRANSPORT PROTEIN"/>
    <property type="match status" value="1"/>
</dbReference>
<dbReference type="SUPFAM" id="SSF103473">
    <property type="entry name" value="MFS general substrate transporter"/>
    <property type="match status" value="1"/>
</dbReference>
<feature type="transmembrane region" description="Helical" evidence="9">
    <location>
        <begin position="405"/>
        <end position="427"/>
    </location>
</feature>
<dbReference type="Proteomes" id="UP000515861">
    <property type="component" value="Chromosome"/>
</dbReference>
<dbReference type="InterPro" id="IPR036259">
    <property type="entry name" value="MFS_trans_sf"/>
</dbReference>
<feature type="transmembrane region" description="Helical" evidence="9">
    <location>
        <begin position="88"/>
        <end position="111"/>
    </location>
</feature>
<dbReference type="NCBIfam" id="TIGR00924">
    <property type="entry name" value="yjdL_sub1_fam"/>
    <property type="match status" value="1"/>
</dbReference>
<keyword evidence="5" id="KW-0653">Protein transport</keyword>
<comment type="subcellular location">
    <subcellularLocation>
        <location evidence="1">Cell membrane</location>
        <topology evidence="1">Multi-pass membrane protein</topology>
    </subcellularLocation>
</comment>
<feature type="transmembrane region" description="Helical" evidence="9">
    <location>
        <begin position="258"/>
        <end position="278"/>
    </location>
</feature>
<evidence type="ECO:0000313" key="12">
    <source>
        <dbReference type="Proteomes" id="UP000515861"/>
    </source>
</evidence>
<evidence type="ECO:0000313" key="11">
    <source>
        <dbReference type="EMBL" id="QNM83839.1"/>
    </source>
</evidence>
<dbReference type="PROSITE" id="PS50850">
    <property type="entry name" value="MFS"/>
    <property type="match status" value="1"/>
</dbReference>
<feature type="transmembrane region" description="Helical" evidence="9">
    <location>
        <begin position="207"/>
        <end position="226"/>
    </location>
</feature>
<dbReference type="InterPro" id="IPR005279">
    <property type="entry name" value="Dipep/tripep_permease"/>
</dbReference>
<reference evidence="11 12" key="1">
    <citation type="submission" date="2020-08" db="EMBL/GenBank/DDBJ databases">
        <title>Sphingomonas sp. sand1-3 16S ribosomal RNA gene Genome sequencing and assembly.</title>
        <authorList>
            <person name="Kang M."/>
        </authorList>
    </citation>
    <scope>NUCLEOTIDE SEQUENCE [LARGE SCALE GENOMIC DNA]</scope>
    <source>
        <strain evidence="12">sand1-3</strain>
    </source>
</reference>
<feature type="transmembrane region" description="Helical" evidence="9">
    <location>
        <begin position="298"/>
        <end position="323"/>
    </location>
</feature>
<dbReference type="KEGG" id="ssau:H8M03_05835"/>
<evidence type="ECO:0000256" key="1">
    <source>
        <dbReference type="ARBA" id="ARBA00004651"/>
    </source>
</evidence>
<dbReference type="InterPro" id="IPR000109">
    <property type="entry name" value="POT_fam"/>
</dbReference>
<feature type="transmembrane region" description="Helical" evidence="9">
    <location>
        <begin position="372"/>
        <end position="393"/>
    </location>
</feature>
<proteinExistence type="predicted"/>
<dbReference type="InterPro" id="IPR018456">
    <property type="entry name" value="PTR2_symporter_CS"/>
</dbReference>
<feature type="transmembrane region" description="Helical" evidence="9">
    <location>
        <begin position="180"/>
        <end position="201"/>
    </location>
</feature>
<keyword evidence="12" id="KW-1185">Reference proteome</keyword>
<protein>
    <submittedName>
        <fullName evidence="11">Peptide MFS transporter</fullName>
    </submittedName>
</protein>
<evidence type="ECO:0000256" key="3">
    <source>
        <dbReference type="ARBA" id="ARBA00022475"/>
    </source>
</evidence>
<feature type="transmembrane region" description="Helical" evidence="9">
    <location>
        <begin position="433"/>
        <end position="456"/>
    </location>
</feature>
<keyword evidence="5" id="KW-0571">Peptide transport</keyword>